<protein>
    <submittedName>
        <fullName evidence="2">Uncharacterized protein</fullName>
    </submittedName>
</protein>
<gene>
    <name evidence="2" type="ORF">C7443_105216</name>
</gene>
<comment type="caution">
    <text evidence="2">The sequence shown here is derived from an EMBL/GenBank/DDBJ whole genome shotgun (WGS) entry which is preliminary data.</text>
</comment>
<feature type="region of interest" description="Disordered" evidence="1">
    <location>
        <begin position="106"/>
        <end position="134"/>
    </location>
</feature>
<keyword evidence="3" id="KW-1185">Reference proteome</keyword>
<dbReference type="AlphaFoldDB" id="A0A317MUX7"/>
<sequence>MNPGLCIKLAAVEVDARTLAALTLLSQRSGRFSLTDINQADAVLLDGDRPESIGLYERQRCSHPGQPILLLSSHESCLRGVVSLLKPLQIEALFAALNAVRDHLPRHAAPGKDTAAGKEAVHGETAERHERAGAARALADQFAPEDLCGSSADIDPHDAGALAALRFDPEHFLLGRLIHARHHTAQQHCGARIELPSNLLLLDIGGTRCLTTLSARQLRGLALMPLDDGLGWQAIDALQLKAAADTLGTTLHAWSIELLIWQIALWTARGRLPLGIAPDALVGLRRWPNLTHGSLPPEALRIAALLSHQPHTPFAAARRLGIPQRYVFAFVGACAALDLLTLTHTDAAPAAAPEQHPARGLLSKLLGMLRRNSKH</sequence>
<dbReference type="OrthoDB" id="3212305at2"/>
<name>A0A317MUX7_9GAMM</name>
<dbReference type="RefSeq" id="WP_110018569.1">
    <property type="nucleotide sequence ID" value="NZ_QGTJ01000005.1"/>
</dbReference>
<evidence type="ECO:0000313" key="3">
    <source>
        <dbReference type="Proteomes" id="UP000246569"/>
    </source>
</evidence>
<organism evidence="2 3">
    <name type="scientific">Plasticicumulans acidivorans</name>
    <dbReference type="NCBI Taxonomy" id="886464"/>
    <lineage>
        <taxon>Bacteria</taxon>
        <taxon>Pseudomonadati</taxon>
        <taxon>Pseudomonadota</taxon>
        <taxon>Gammaproteobacteria</taxon>
        <taxon>Candidatus Competibacteraceae</taxon>
        <taxon>Plasticicumulans</taxon>
    </lineage>
</organism>
<proteinExistence type="predicted"/>
<reference evidence="2 3" key="1">
    <citation type="submission" date="2018-05" db="EMBL/GenBank/DDBJ databases">
        <title>Genomic Encyclopedia of Type Strains, Phase IV (KMG-IV): sequencing the most valuable type-strain genomes for metagenomic binning, comparative biology and taxonomic classification.</title>
        <authorList>
            <person name="Goeker M."/>
        </authorList>
    </citation>
    <scope>NUCLEOTIDE SEQUENCE [LARGE SCALE GENOMIC DNA]</scope>
    <source>
        <strain evidence="2 3">DSM 23606</strain>
    </source>
</reference>
<evidence type="ECO:0000256" key="1">
    <source>
        <dbReference type="SAM" id="MobiDB-lite"/>
    </source>
</evidence>
<evidence type="ECO:0000313" key="2">
    <source>
        <dbReference type="EMBL" id="PWV61783.1"/>
    </source>
</evidence>
<dbReference type="Proteomes" id="UP000246569">
    <property type="component" value="Unassembled WGS sequence"/>
</dbReference>
<accession>A0A317MUX7</accession>
<dbReference type="EMBL" id="QGTJ01000005">
    <property type="protein sequence ID" value="PWV61783.1"/>
    <property type="molecule type" value="Genomic_DNA"/>
</dbReference>
<feature type="compositionally biased region" description="Basic and acidic residues" evidence="1">
    <location>
        <begin position="115"/>
        <end position="133"/>
    </location>
</feature>